<dbReference type="RefSeq" id="WP_098090878.1">
    <property type="nucleotide sequence ID" value="NZ_NUBG01000026.1"/>
</dbReference>
<feature type="compositionally biased region" description="Polar residues" evidence="1">
    <location>
        <begin position="223"/>
        <end position="238"/>
    </location>
</feature>
<dbReference type="AlphaFoldDB" id="A0A2B5JR86"/>
<evidence type="ECO:0008006" key="4">
    <source>
        <dbReference type="Google" id="ProtNLM"/>
    </source>
</evidence>
<evidence type="ECO:0000256" key="1">
    <source>
        <dbReference type="SAM" id="MobiDB-lite"/>
    </source>
</evidence>
<accession>A0A2B5JR86</accession>
<reference evidence="2 3" key="1">
    <citation type="submission" date="2017-09" db="EMBL/GenBank/DDBJ databases">
        <title>Large-scale bioinformatics analysis of Bacillus genomes uncovers conserved roles of natural products in bacterial physiology.</title>
        <authorList>
            <consortium name="Agbiome Team Llc"/>
            <person name="Bleich R.M."/>
            <person name="Grubbs K.J."/>
            <person name="Santa Maria K.C."/>
            <person name="Allen S.E."/>
            <person name="Farag S."/>
            <person name="Shank E.A."/>
            <person name="Bowers A."/>
        </authorList>
    </citation>
    <scope>NUCLEOTIDE SEQUENCE [LARGE SCALE GENOMIC DNA]</scope>
    <source>
        <strain evidence="2 3">AFS029838</strain>
    </source>
</reference>
<dbReference type="PROSITE" id="PS51257">
    <property type="entry name" value="PROKAR_LIPOPROTEIN"/>
    <property type="match status" value="1"/>
</dbReference>
<feature type="region of interest" description="Disordered" evidence="1">
    <location>
        <begin position="197"/>
        <end position="245"/>
    </location>
</feature>
<organism evidence="2 3">
    <name type="scientific">Bacillus wiedmannii</name>
    <dbReference type="NCBI Taxonomy" id="1890302"/>
    <lineage>
        <taxon>Bacteria</taxon>
        <taxon>Bacillati</taxon>
        <taxon>Bacillota</taxon>
        <taxon>Bacilli</taxon>
        <taxon>Bacillales</taxon>
        <taxon>Bacillaceae</taxon>
        <taxon>Bacillus</taxon>
        <taxon>Bacillus cereus group</taxon>
    </lineage>
</organism>
<sequence>MKKGAAIILIMFLLTACDSKNVVTKEQVEGIDVKEYLPQTVGTTITTSSYKPENGKEGIKQVDKVTKIETSGERKKFYIDRCTYFVDTSIDPVCINFGDEATNKVLMSSPGEMEINTDYIQWQLKSKEFSYWISGTKKKVSTPAGDFEDCIEVTQKNNESGIKFLFYYAKGIGKIQTYMLDGSKKTLFSELTKIEAPKNGNTSHTSAPNNNVNNKEDNETANTQSESTTKQPSSQDEPYSNGKYGFEIDLPEQWKQHISVRKGQSEQNKEESITLVYDLGKGLSSPIVTILKEKNEGDITETINKNKELGMYFLDQSPEYLYFFITPMDPSAELTQPENAKQLSDLQKVITEEVPNVMQSFKLKKTK</sequence>
<comment type="caution">
    <text evidence="2">The sequence shown here is derived from an EMBL/GenBank/DDBJ whole genome shotgun (WGS) entry which is preliminary data.</text>
</comment>
<gene>
    <name evidence="2" type="ORF">COI65_28740</name>
</gene>
<dbReference type="EMBL" id="NUUQ01000077">
    <property type="protein sequence ID" value="PHG55882.1"/>
    <property type="molecule type" value="Genomic_DNA"/>
</dbReference>
<proteinExistence type="predicted"/>
<feature type="compositionally biased region" description="Polar residues" evidence="1">
    <location>
        <begin position="199"/>
        <end position="208"/>
    </location>
</feature>
<name>A0A2B5JR86_9BACI</name>
<dbReference type="Proteomes" id="UP000222503">
    <property type="component" value="Unassembled WGS sequence"/>
</dbReference>
<evidence type="ECO:0000313" key="3">
    <source>
        <dbReference type="Proteomes" id="UP000222503"/>
    </source>
</evidence>
<protein>
    <recommendedName>
        <fullName evidence="4">Lipoprotein</fullName>
    </recommendedName>
</protein>
<evidence type="ECO:0000313" key="2">
    <source>
        <dbReference type="EMBL" id="PHG55882.1"/>
    </source>
</evidence>